<sequence>MRIGDEVAVRLSGMAHGGAALGRHENRVVFVRHGIPGESVLLEVTGLGPKGRYAEARLLQVLEASPDRREHPWPAADALRTLHPVGGMEYGHIRPERQRLLKAEVLREQLVRLGVMDPADPLLQQLTVEDPAALADPAGADPTGAGTAAVGDRSGHADREASATGGGWRTRVHFAVDEAGRPGMHPYHEERIIPVERFPLAVREIQDLGLGAGRFPGVSRIDVAAPTAHGDREADPLILFTAGPEAGAEDLAQLGRKLDAALDACLPPAAEVSALLQPARIPGRRDPRPQPILLRGDDHVVETLPVPRPDLFDAPAPLRFRVGAGGFWQNHRLAPAALTETVRELADIRPGDTVWDLYGGAGLFAALAADQVGAGGTVWSVEGSPVTSGDARHNLAGHGPARTEGSQGARVIAQRSAVERALTRGPRTATPDVIVLDPPRDGAGRLVMDRLTAAGARRIVYVACDPAALGRDVGFLRERGWTPSAVRGLDLYPDTHHLEAVAAFERGPSRSR</sequence>
<dbReference type="RefSeq" id="WP_198490599.1">
    <property type="nucleotide sequence ID" value="NZ_CP066078.1"/>
</dbReference>
<dbReference type="InterPro" id="IPR002792">
    <property type="entry name" value="TRAM_dom"/>
</dbReference>
<evidence type="ECO:0000256" key="5">
    <source>
        <dbReference type="SAM" id="MobiDB-lite"/>
    </source>
</evidence>
<keyword evidence="2 4" id="KW-0808">Transferase</keyword>
<dbReference type="GO" id="GO:0070475">
    <property type="term" value="P:rRNA base methylation"/>
    <property type="evidence" value="ECO:0007669"/>
    <property type="project" value="TreeGrafter"/>
</dbReference>
<dbReference type="GO" id="GO:0070041">
    <property type="term" value="F:rRNA (uridine-C5-)-methyltransferase activity"/>
    <property type="evidence" value="ECO:0007669"/>
    <property type="project" value="TreeGrafter"/>
</dbReference>
<protein>
    <submittedName>
        <fullName evidence="7">Class I SAM-dependent RNA methyltransferase</fullName>
    </submittedName>
</protein>
<dbReference type="PANTHER" id="PTHR11061:SF30">
    <property type="entry name" value="TRNA (URACIL(54)-C(5))-METHYLTRANSFERASE"/>
    <property type="match status" value="1"/>
</dbReference>
<evidence type="ECO:0000256" key="1">
    <source>
        <dbReference type="ARBA" id="ARBA00022603"/>
    </source>
</evidence>
<feature type="binding site" evidence="4">
    <location>
        <position position="329"/>
    </location>
    <ligand>
        <name>S-adenosyl-L-methionine</name>
        <dbReference type="ChEBI" id="CHEBI:59789"/>
    </ligand>
</feature>
<dbReference type="SUPFAM" id="SSF50249">
    <property type="entry name" value="Nucleic acid-binding proteins"/>
    <property type="match status" value="1"/>
</dbReference>
<dbReference type="Gene3D" id="2.40.50.140">
    <property type="entry name" value="Nucleic acid-binding proteins"/>
    <property type="match status" value="1"/>
</dbReference>
<dbReference type="InterPro" id="IPR010280">
    <property type="entry name" value="U5_MeTrfase_fam"/>
</dbReference>
<reference evidence="7 8" key="1">
    <citation type="submission" date="2020-12" db="EMBL/GenBank/DDBJ databases">
        <title>FDA dAtabase for Regulatory Grade micrObial Sequences (FDA-ARGOS): Supporting development and validation of Infectious Disease Dx tests.</title>
        <authorList>
            <person name="Sproer C."/>
            <person name="Gronow S."/>
            <person name="Severitt S."/>
            <person name="Schroder I."/>
            <person name="Tallon L."/>
            <person name="Sadzewicz L."/>
            <person name="Zhao X."/>
            <person name="Boylan J."/>
            <person name="Ott S."/>
            <person name="Bowen H."/>
            <person name="Vavikolanu K."/>
            <person name="Mehta A."/>
            <person name="Aluvathingal J."/>
            <person name="Nadendla S."/>
            <person name="Lowell S."/>
            <person name="Myers T."/>
            <person name="Yan Y."/>
            <person name="Sichtig H."/>
        </authorList>
    </citation>
    <scope>NUCLEOTIDE SEQUENCE [LARGE SCALE GENOMIC DNA]</scope>
    <source>
        <strain evidence="7 8">FDAARGOS_1001</strain>
    </source>
</reference>
<dbReference type="Proteomes" id="UP000595221">
    <property type="component" value="Chromosome"/>
</dbReference>
<dbReference type="PROSITE" id="PS50926">
    <property type="entry name" value="TRAM"/>
    <property type="match status" value="1"/>
</dbReference>
<dbReference type="PROSITE" id="PS51687">
    <property type="entry name" value="SAM_MT_RNA_M5U"/>
    <property type="match status" value="1"/>
</dbReference>
<dbReference type="InterPro" id="IPR012340">
    <property type="entry name" value="NA-bd_OB-fold"/>
</dbReference>
<dbReference type="Gene3D" id="3.40.50.150">
    <property type="entry name" value="Vaccinia Virus protein VP39"/>
    <property type="match status" value="1"/>
</dbReference>
<evidence type="ECO:0000256" key="4">
    <source>
        <dbReference type="PROSITE-ProRule" id="PRU01024"/>
    </source>
</evidence>
<name>A0A7T4T4M0_9MICC</name>
<dbReference type="AlphaFoldDB" id="A0A7T4T4M0"/>
<evidence type="ECO:0000256" key="3">
    <source>
        <dbReference type="ARBA" id="ARBA00022691"/>
    </source>
</evidence>
<dbReference type="SUPFAM" id="SSF53335">
    <property type="entry name" value="S-adenosyl-L-methionine-dependent methyltransferases"/>
    <property type="match status" value="1"/>
</dbReference>
<evidence type="ECO:0000259" key="6">
    <source>
        <dbReference type="PROSITE" id="PS50926"/>
    </source>
</evidence>
<feature type="compositionally biased region" description="Low complexity" evidence="5">
    <location>
        <begin position="134"/>
        <end position="149"/>
    </location>
</feature>
<proteinExistence type="inferred from homology"/>
<comment type="similarity">
    <text evidence="4">Belongs to the class I-like SAM-binding methyltransferase superfamily. RNA M5U methyltransferase family.</text>
</comment>
<evidence type="ECO:0000313" key="7">
    <source>
        <dbReference type="EMBL" id="QQC59745.1"/>
    </source>
</evidence>
<gene>
    <name evidence="7" type="ORF">I6H58_01805</name>
</gene>
<accession>A0A7T4T4M0</accession>
<dbReference type="InterPro" id="IPR029063">
    <property type="entry name" value="SAM-dependent_MTases_sf"/>
</dbReference>
<evidence type="ECO:0000313" key="8">
    <source>
        <dbReference type="Proteomes" id="UP000595221"/>
    </source>
</evidence>
<feature type="active site" description="Nucleophile" evidence="4">
    <location>
        <position position="464"/>
    </location>
</feature>
<feature type="binding site" evidence="4">
    <location>
        <position position="382"/>
    </location>
    <ligand>
        <name>S-adenosyl-L-methionine</name>
        <dbReference type="ChEBI" id="CHEBI:59789"/>
    </ligand>
</feature>
<feature type="region of interest" description="Disordered" evidence="5">
    <location>
        <begin position="134"/>
        <end position="165"/>
    </location>
</feature>
<dbReference type="PANTHER" id="PTHR11061">
    <property type="entry name" value="RNA M5U METHYLTRANSFERASE"/>
    <property type="match status" value="1"/>
</dbReference>
<dbReference type="EMBL" id="CP066078">
    <property type="protein sequence ID" value="QQC59745.1"/>
    <property type="molecule type" value="Genomic_DNA"/>
</dbReference>
<feature type="binding site" evidence="4">
    <location>
        <position position="358"/>
    </location>
    <ligand>
        <name>S-adenosyl-L-methionine</name>
        <dbReference type="ChEBI" id="CHEBI:59789"/>
    </ligand>
</feature>
<evidence type="ECO:0000256" key="2">
    <source>
        <dbReference type="ARBA" id="ARBA00022679"/>
    </source>
</evidence>
<organism evidence="7 8">
    <name type="scientific">Rothia kristinae</name>
    <dbReference type="NCBI Taxonomy" id="37923"/>
    <lineage>
        <taxon>Bacteria</taxon>
        <taxon>Bacillati</taxon>
        <taxon>Actinomycetota</taxon>
        <taxon>Actinomycetes</taxon>
        <taxon>Micrococcales</taxon>
        <taxon>Micrococcaceae</taxon>
        <taxon>Rothia</taxon>
    </lineage>
</organism>
<feature type="domain" description="TRAM" evidence="6">
    <location>
        <begin position="1"/>
        <end position="60"/>
    </location>
</feature>
<keyword evidence="1 4" id="KW-0489">Methyltransferase</keyword>
<feature type="binding site" evidence="4">
    <location>
        <position position="437"/>
    </location>
    <ligand>
        <name>S-adenosyl-L-methionine</name>
        <dbReference type="ChEBI" id="CHEBI:59789"/>
    </ligand>
</feature>
<keyword evidence="3 4" id="KW-0949">S-adenosyl-L-methionine</keyword>